<comment type="similarity">
    <text evidence="2 14 15">Belongs to the TonB-dependent receptor family.</text>
</comment>
<evidence type="ECO:0000256" key="15">
    <source>
        <dbReference type="RuleBase" id="RU003357"/>
    </source>
</evidence>
<accession>A0ABS4DVC2</accession>
<evidence type="ECO:0000259" key="18">
    <source>
        <dbReference type="Pfam" id="PF07715"/>
    </source>
</evidence>
<evidence type="ECO:0000256" key="8">
    <source>
        <dbReference type="ARBA" id="ARBA00023004"/>
    </source>
</evidence>
<keyword evidence="6 14" id="KW-0812">Transmembrane</keyword>
<dbReference type="PANTHER" id="PTHR32552">
    <property type="entry name" value="FERRICHROME IRON RECEPTOR-RELATED"/>
    <property type="match status" value="1"/>
</dbReference>
<dbReference type="Gene3D" id="2.170.130.10">
    <property type="entry name" value="TonB-dependent receptor, plug domain"/>
    <property type="match status" value="1"/>
</dbReference>
<evidence type="ECO:0000313" key="20">
    <source>
        <dbReference type="Proteomes" id="UP000759443"/>
    </source>
</evidence>
<evidence type="ECO:0000256" key="14">
    <source>
        <dbReference type="PROSITE-ProRule" id="PRU01360"/>
    </source>
</evidence>
<evidence type="ECO:0000256" key="3">
    <source>
        <dbReference type="ARBA" id="ARBA00022448"/>
    </source>
</evidence>
<dbReference type="SUPFAM" id="SSF56935">
    <property type="entry name" value="Porins"/>
    <property type="match status" value="1"/>
</dbReference>
<dbReference type="PANTHER" id="PTHR32552:SF68">
    <property type="entry name" value="FERRICHROME OUTER MEMBRANE TRANSPORTER_PHAGE RECEPTOR"/>
    <property type="match status" value="1"/>
</dbReference>
<dbReference type="Pfam" id="PF00593">
    <property type="entry name" value="TonB_dep_Rec_b-barrel"/>
    <property type="match status" value="1"/>
</dbReference>
<keyword evidence="10 15" id="KW-0798">TonB box</keyword>
<keyword evidence="20" id="KW-1185">Reference proteome</keyword>
<proteinExistence type="inferred from homology"/>
<dbReference type="Proteomes" id="UP000759443">
    <property type="component" value="Unassembled WGS sequence"/>
</dbReference>
<dbReference type="InterPro" id="IPR037066">
    <property type="entry name" value="Plug_dom_sf"/>
</dbReference>
<dbReference type="NCBIfam" id="TIGR01783">
    <property type="entry name" value="TonB-siderophor"/>
    <property type="match status" value="1"/>
</dbReference>
<keyword evidence="4 14" id="KW-1134">Transmembrane beta strand</keyword>
<comment type="subcellular location">
    <subcellularLocation>
        <location evidence="1 14">Cell outer membrane</location>
        <topology evidence="1 14">Multi-pass membrane protein</topology>
    </subcellularLocation>
</comment>
<comment type="caution">
    <text evidence="19">The sequence shown here is derived from an EMBL/GenBank/DDBJ whole genome shotgun (WGS) entry which is preliminary data.</text>
</comment>
<evidence type="ECO:0000256" key="10">
    <source>
        <dbReference type="ARBA" id="ARBA00023077"/>
    </source>
</evidence>
<evidence type="ECO:0000256" key="13">
    <source>
        <dbReference type="ARBA" id="ARBA00023237"/>
    </source>
</evidence>
<keyword evidence="13 14" id="KW-0998">Cell outer membrane</keyword>
<keyword evidence="7 16" id="KW-0732">Signal</keyword>
<name>A0ABS4DVC2_9HYPH</name>
<evidence type="ECO:0000256" key="16">
    <source>
        <dbReference type="SAM" id="SignalP"/>
    </source>
</evidence>
<dbReference type="InterPro" id="IPR000531">
    <property type="entry name" value="Beta-barrel_TonB"/>
</dbReference>
<sequence length="720" mass="79025">MSRQGCRVDGRRTLIGPFRTMLLGCTALAAFMPGALLAQEAGGSGDTTVLDTIKVQDAAAQDSSKTIVATTSAGAGKIPGDILVTPAAVSVVTSKEIQERHADSIEQVVQYTAGVVTDFYGSDDRYDYFKIRGFYPYTYRDGLALGRSWGGVLEEPYAFDRVDILKGASSTGFGVSDPGGAVNYVTKTPKTGRFGEVYATGGSYDHKEAGFDFGDNITADDTLSYRLTGKIQRSDAEYDYSQDDENFIMGGLTWRPDDTTSLSFVFDHLDKDGTPSNGGYPIGTDLDRDSFFGEPDFNYNDTNRNTYSLLFDHDFGDGLKFNASGRYSKSNSAFGYAYINDALGANDPSDTSVNRDFFASDTSNEQFAIDAHLLYETRFDNVESRTLGGVEYNAVKTTDATYYDSSSPYPGYWPGLTTPIDWENPVYSGPLPDLPLLSSTAKDQKTKAIYVQQDLTFFDRLTASIGLRNDWLDLDETDRVAGTTARGDYSELSKRLGLSYKITEELAAYASYAESVAPPSTGTEPTTGKQYEVGIKYRPDAFPAMFTASVYDLTMQNITTYDAPTYLPATVDKIHHRGLDLEAKAEVTDNIELIAAYSYIDSKIVEPGGAYDGKSFSQVPRHMASLWGTYKLEGEGQRGDMTFGLGARYVGSYYFNNANTGKSQSAIVFDAAYTYAIRENTKFELNVSNLFDEKHLAHSDGGAIFYNPGRTIYATIRQTW</sequence>
<evidence type="ECO:0000313" key="19">
    <source>
        <dbReference type="EMBL" id="MBP1849636.1"/>
    </source>
</evidence>
<protein>
    <submittedName>
        <fullName evidence="19">Iron complex outermembrane receptor protein</fullName>
    </submittedName>
</protein>
<feature type="domain" description="TonB-dependent receptor plug" evidence="18">
    <location>
        <begin position="85"/>
        <end position="181"/>
    </location>
</feature>
<evidence type="ECO:0000256" key="5">
    <source>
        <dbReference type="ARBA" id="ARBA00022496"/>
    </source>
</evidence>
<evidence type="ECO:0000256" key="1">
    <source>
        <dbReference type="ARBA" id="ARBA00004571"/>
    </source>
</evidence>
<keyword evidence="8" id="KW-0408">Iron</keyword>
<evidence type="ECO:0000256" key="9">
    <source>
        <dbReference type="ARBA" id="ARBA00023065"/>
    </source>
</evidence>
<feature type="domain" description="TonB-dependent receptor-like beta-barrel" evidence="17">
    <location>
        <begin position="254"/>
        <end position="690"/>
    </location>
</feature>
<evidence type="ECO:0000256" key="4">
    <source>
        <dbReference type="ARBA" id="ARBA00022452"/>
    </source>
</evidence>
<gene>
    <name evidence="19" type="ORF">J2Z17_001057</name>
</gene>
<dbReference type="EMBL" id="JAGGJU010000002">
    <property type="protein sequence ID" value="MBP1849636.1"/>
    <property type="molecule type" value="Genomic_DNA"/>
</dbReference>
<evidence type="ECO:0000256" key="2">
    <source>
        <dbReference type="ARBA" id="ARBA00009810"/>
    </source>
</evidence>
<keyword evidence="11 14" id="KW-0472">Membrane</keyword>
<dbReference type="InterPro" id="IPR010105">
    <property type="entry name" value="TonB_sidphr_rcpt"/>
</dbReference>
<organism evidence="19 20">
    <name type="scientific">Rhizobium halophytocola</name>
    <dbReference type="NCBI Taxonomy" id="735519"/>
    <lineage>
        <taxon>Bacteria</taxon>
        <taxon>Pseudomonadati</taxon>
        <taxon>Pseudomonadota</taxon>
        <taxon>Alphaproteobacteria</taxon>
        <taxon>Hyphomicrobiales</taxon>
        <taxon>Rhizobiaceae</taxon>
        <taxon>Rhizobium/Agrobacterium group</taxon>
        <taxon>Rhizobium</taxon>
    </lineage>
</organism>
<dbReference type="PROSITE" id="PS52016">
    <property type="entry name" value="TONB_DEPENDENT_REC_3"/>
    <property type="match status" value="1"/>
</dbReference>
<evidence type="ECO:0000256" key="7">
    <source>
        <dbReference type="ARBA" id="ARBA00022729"/>
    </source>
</evidence>
<keyword evidence="12 19" id="KW-0675">Receptor</keyword>
<reference evidence="19 20" key="1">
    <citation type="submission" date="2021-03" db="EMBL/GenBank/DDBJ databases">
        <title>Genomic Encyclopedia of Type Strains, Phase IV (KMG-IV): sequencing the most valuable type-strain genomes for metagenomic binning, comparative biology and taxonomic classification.</title>
        <authorList>
            <person name="Goeker M."/>
        </authorList>
    </citation>
    <scope>NUCLEOTIDE SEQUENCE [LARGE SCALE GENOMIC DNA]</scope>
    <source>
        <strain evidence="19 20">DSM 21600</strain>
    </source>
</reference>
<keyword evidence="5" id="KW-0410">Iron transport</keyword>
<dbReference type="InterPro" id="IPR012910">
    <property type="entry name" value="Plug_dom"/>
</dbReference>
<dbReference type="InterPro" id="IPR036942">
    <property type="entry name" value="Beta-barrel_TonB_sf"/>
</dbReference>
<evidence type="ECO:0000256" key="6">
    <source>
        <dbReference type="ARBA" id="ARBA00022692"/>
    </source>
</evidence>
<keyword evidence="9" id="KW-0406">Ion transport</keyword>
<feature type="chain" id="PRO_5047329837" evidence="16">
    <location>
        <begin position="30"/>
        <end position="720"/>
    </location>
</feature>
<dbReference type="InterPro" id="IPR039426">
    <property type="entry name" value="TonB-dep_rcpt-like"/>
</dbReference>
<dbReference type="CDD" id="cd01347">
    <property type="entry name" value="ligand_gated_channel"/>
    <property type="match status" value="1"/>
</dbReference>
<evidence type="ECO:0000256" key="11">
    <source>
        <dbReference type="ARBA" id="ARBA00023136"/>
    </source>
</evidence>
<evidence type="ECO:0000256" key="12">
    <source>
        <dbReference type="ARBA" id="ARBA00023170"/>
    </source>
</evidence>
<evidence type="ECO:0000259" key="17">
    <source>
        <dbReference type="Pfam" id="PF00593"/>
    </source>
</evidence>
<keyword evidence="3 14" id="KW-0813">Transport</keyword>
<feature type="signal peptide" evidence="16">
    <location>
        <begin position="1"/>
        <end position="29"/>
    </location>
</feature>
<dbReference type="Gene3D" id="2.40.170.20">
    <property type="entry name" value="TonB-dependent receptor, beta-barrel domain"/>
    <property type="match status" value="1"/>
</dbReference>
<dbReference type="Pfam" id="PF07715">
    <property type="entry name" value="Plug"/>
    <property type="match status" value="1"/>
</dbReference>